<evidence type="ECO:0000313" key="8">
    <source>
        <dbReference type="Proteomes" id="UP001597041"/>
    </source>
</evidence>
<feature type="domain" description="HTH merR-type" evidence="6">
    <location>
        <begin position="5"/>
        <end position="44"/>
    </location>
</feature>
<dbReference type="PROSITE" id="PS50937">
    <property type="entry name" value="HTH_MERR_2"/>
    <property type="match status" value="1"/>
</dbReference>
<dbReference type="EMBL" id="JBHTKK010000015">
    <property type="protein sequence ID" value="MFD1066832.1"/>
    <property type="molecule type" value="Genomic_DNA"/>
</dbReference>
<evidence type="ECO:0000256" key="1">
    <source>
        <dbReference type="ARBA" id="ARBA00022491"/>
    </source>
</evidence>
<reference evidence="8" key="1">
    <citation type="journal article" date="2019" name="Int. J. Syst. Evol. Microbiol.">
        <title>The Global Catalogue of Microorganisms (GCM) 10K type strain sequencing project: providing services to taxonomists for standard genome sequencing and annotation.</title>
        <authorList>
            <consortium name="The Broad Institute Genomics Platform"/>
            <consortium name="The Broad Institute Genome Sequencing Center for Infectious Disease"/>
            <person name="Wu L."/>
            <person name="Ma J."/>
        </authorList>
    </citation>
    <scope>NUCLEOTIDE SEQUENCE [LARGE SCALE GENOMIC DNA]</scope>
    <source>
        <strain evidence="8">CCUG 56608</strain>
    </source>
</reference>
<sequence>MKKETFSISEFANSVGVSVRTLYYYDEINILKPRRDEKTGHRVYHGEPPVKLPPPNKE</sequence>
<dbReference type="Proteomes" id="UP001597041">
    <property type="component" value="Unassembled WGS sequence"/>
</dbReference>
<keyword evidence="8" id="KW-1185">Reference proteome</keyword>
<protein>
    <submittedName>
        <fullName evidence="7">MerR family DNA-binding transcriptional regulator</fullName>
    </submittedName>
</protein>
<dbReference type="RefSeq" id="WP_379592530.1">
    <property type="nucleotide sequence ID" value="NZ_JBHTKK010000015.1"/>
</dbReference>
<proteinExistence type="predicted"/>
<evidence type="ECO:0000256" key="4">
    <source>
        <dbReference type="ARBA" id="ARBA00023163"/>
    </source>
</evidence>
<keyword evidence="3 7" id="KW-0238">DNA-binding</keyword>
<organism evidence="7 8">
    <name type="scientific">Oceanobacillus locisalsi</name>
    <dbReference type="NCBI Taxonomy" id="546107"/>
    <lineage>
        <taxon>Bacteria</taxon>
        <taxon>Bacillati</taxon>
        <taxon>Bacillota</taxon>
        <taxon>Bacilli</taxon>
        <taxon>Bacillales</taxon>
        <taxon>Bacillaceae</taxon>
        <taxon>Oceanobacillus</taxon>
    </lineage>
</organism>
<name>A0ABW3NGK0_9BACI</name>
<evidence type="ECO:0000313" key="7">
    <source>
        <dbReference type="EMBL" id="MFD1066832.1"/>
    </source>
</evidence>
<evidence type="ECO:0000259" key="6">
    <source>
        <dbReference type="PROSITE" id="PS50937"/>
    </source>
</evidence>
<evidence type="ECO:0000256" key="3">
    <source>
        <dbReference type="ARBA" id="ARBA00023125"/>
    </source>
</evidence>
<dbReference type="Pfam" id="PF00376">
    <property type="entry name" value="MerR"/>
    <property type="match status" value="1"/>
</dbReference>
<keyword evidence="4" id="KW-0804">Transcription</keyword>
<keyword evidence="1" id="KW-0678">Repressor</keyword>
<dbReference type="InterPro" id="IPR000551">
    <property type="entry name" value="MerR-type_HTH_dom"/>
</dbReference>
<dbReference type="SUPFAM" id="SSF46955">
    <property type="entry name" value="Putative DNA-binding domain"/>
    <property type="match status" value="1"/>
</dbReference>
<dbReference type="PANTHER" id="PTHR30204">
    <property type="entry name" value="REDOX-CYCLING DRUG-SENSING TRANSCRIPTIONAL ACTIVATOR SOXR"/>
    <property type="match status" value="1"/>
</dbReference>
<dbReference type="InterPro" id="IPR009061">
    <property type="entry name" value="DNA-bd_dom_put_sf"/>
</dbReference>
<evidence type="ECO:0000256" key="5">
    <source>
        <dbReference type="SAM" id="MobiDB-lite"/>
    </source>
</evidence>
<comment type="caution">
    <text evidence="7">The sequence shown here is derived from an EMBL/GenBank/DDBJ whole genome shotgun (WGS) entry which is preliminary data.</text>
</comment>
<dbReference type="PANTHER" id="PTHR30204:SF69">
    <property type="entry name" value="MERR-FAMILY TRANSCRIPTIONAL REGULATOR"/>
    <property type="match status" value="1"/>
</dbReference>
<feature type="region of interest" description="Disordered" evidence="5">
    <location>
        <begin position="35"/>
        <end position="58"/>
    </location>
</feature>
<accession>A0ABW3NGK0</accession>
<keyword evidence="2" id="KW-0805">Transcription regulation</keyword>
<evidence type="ECO:0000256" key="2">
    <source>
        <dbReference type="ARBA" id="ARBA00023015"/>
    </source>
</evidence>
<dbReference type="Gene3D" id="1.10.1660.10">
    <property type="match status" value="1"/>
</dbReference>
<gene>
    <name evidence="7" type="ORF">ACFQ19_12420</name>
</gene>
<dbReference type="InterPro" id="IPR047057">
    <property type="entry name" value="MerR_fam"/>
</dbReference>
<dbReference type="GO" id="GO:0003677">
    <property type="term" value="F:DNA binding"/>
    <property type="evidence" value="ECO:0007669"/>
    <property type="project" value="UniProtKB-KW"/>
</dbReference>